<evidence type="ECO:0000256" key="1">
    <source>
        <dbReference type="ARBA" id="ARBA00001946"/>
    </source>
</evidence>
<evidence type="ECO:0000256" key="2">
    <source>
        <dbReference type="ARBA" id="ARBA00006706"/>
    </source>
</evidence>
<evidence type="ECO:0000313" key="8">
    <source>
        <dbReference type="EMBL" id="MFD1432036.1"/>
    </source>
</evidence>
<dbReference type="NCBIfam" id="NF045485">
    <property type="entry name" value="FPPsyn"/>
    <property type="match status" value="1"/>
</dbReference>
<comment type="cofactor">
    <cofactor evidence="1">
        <name>Mg(2+)</name>
        <dbReference type="ChEBI" id="CHEBI:18420"/>
    </cofactor>
</comment>
<keyword evidence="4" id="KW-0479">Metal-binding</keyword>
<dbReference type="InterPro" id="IPR008949">
    <property type="entry name" value="Isoprenoid_synthase_dom_sf"/>
</dbReference>
<accession>A0ABW4CQ15</accession>
<dbReference type="Gene3D" id="1.10.600.10">
    <property type="entry name" value="Farnesyl Diphosphate Synthase"/>
    <property type="match status" value="1"/>
</dbReference>
<dbReference type="EMBL" id="JBHTOG010000020">
    <property type="protein sequence ID" value="MFD1432036.1"/>
    <property type="molecule type" value="Genomic_DNA"/>
</dbReference>
<proteinExistence type="inferred from homology"/>
<dbReference type="PANTHER" id="PTHR43281">
    <property type="entry name" value="FARNESYL DIPHOSPHATE SYNTHASE"/>
    <property type="match status" value="1"/>
</dbReference>
<dbReference type="InterPro" id="IPR053378">
    <property type="entry name" value="Prenyl_diphosphate_synthase"/>
</dbReference>
<keyword evidence="9" id="KW-1185">Reference proteome</keyword>
<dbReference type="SFLD" id="SFLDS00005">
    <property type="entry name" value="Isoprenoid_Synthase_Type_I"/>
    <property type="match status" value="1"/>
</dbReference>
<dbReference type="CDD" id="cd00685">
    <property type="entry name" value="Trans_IPPS_HT"/>
    <property type="match status" value="1"/>
</dbReference>
<evidence type="ECO:0000256" key="7">
    <source>
        <dbReference type="RuleBase" id="RU004466"/>
    </source>
</evidence>
<organism evidence="8 9">
    <name type="scientific">Lacticaseibacillus yichunensis</name>
    <dbReference type="NCBI Taxonomy" id="2486015"/>
    <lineage>
        <taxon>Bacteria</taxon>
        <taxon>Bacillati</taxon>
        <taxon>Bacillota</taxon>
        <taxon>Bacilli</taxon>
        <taxon>Lactobacillales</taxon>
        <taxon>Lactobacillaceae</taxon>
        <taxon>Lacticaseibacillus</taxon>
    </lineage>
</organism>
<evidence type="ECO:0000313" key="9">
    <source>
        <dbReference type="Proteomes" id="UP001597192"/>
    </source>
</evidence>
<keyword evidence="3 7" id="KW-0808">Transferase</keyword>
<dbReference type="Proteomes" id="UP001597192">
    <property type="component" value="Unassembled WGS sequence"/>
</dbReference>
<evidence type="ECO:0000256" key="3">
    <source>
        <dbReference type="ARBA" id="ARBA00022679"/>
    </source>
</evidence>
<keyword evidence="5" id="KW-0460">Magnesium</keyword>
<dbReference type="InterPro" id="IPR033749">
    <property type="entry name" value="Polyprenyl_synt_CS"/>
</dbReference>
<comment type="similarity">
    <text evidence="2 7">Belongs to the FPP/GGPP synthase family.</text>
</comment>
<dbReference type="PROSITE" id="PS00723">
    <property type="entry name" value="POLYPRENYL_SYNTHASE_1"/>
    <property type="match status" value="1"/>
</dbReference>
<keyword evidence="6" id="KW-0414">Isoprene biosynthesis</keyword>
<evidence type="ECO:0000256" key="6">
    <source>
        <dbReference type="ARBA" id="ARBA00023229"/>
    </source>
</evidence>
<dbReference type="InterPro" id="IPR000092">
    <property type="entry name" value="Polyprenyl_synt"/>
</dbReference>
<dbReference type="PROSITE" id="PS00444">
    <property type="entry name" value="POLYPRENYL_SYNTHASE_2"/>
    <property type="match status" value="1"/>
</dbReference>
<dbReference type="EC" id="2.5.1.-" evidence="8"/>
<sequence>MLDEKVVALLPAVEQTLQNYLNQVANGHLREAMAYSLTAGGKRLRPLLLLAVVQSFAGPVEAALPAAAGIECLHTYSLIHDDLPAMDNDDLRRGQPTSHKVFGPALAILAGDALQTAAFELVSATPAAPATVVALMQTLAKASGASGMVAGQVMDMDGEQTHYALPTLQQLHALKTGALLSAAVQMGAQLAAVSAADQAALTTFGQQFGVAFQIQDDINDVTETSAQLGKTAGKDLSEHKNTYPALLGLAGAKDALQAHVAAAEAALHRLSRPVPQLESFLTYFE</sequence>
<evidence type="ECO:0000256" key="4">
    <source>
        <dbReference type="ARBA" id="ARBA00022723"/>
    </source>
</evidence>
<dbReference type="PANTHER" id="PTHR43281:SF1">
    <property type="entry name" value="FARNESYL DIPHOSPHATE SYNTHASE"/>
    <property type="match status" value="1"/>
</dbReference>
<reference evidence="9" key="1">
    <citation type="journal article" date="2019" name="Int. J. Syst. Evol. Microbiol.">
        <title>The Global Catalogue of Microorganisms (GCM) 10K type strain sequencing project: providing services to taxonomists for standard genome sequencing and annotation.</title>
        <authorList>
            <consortium name="The Broad Institute Genomics Platform"/>
            <consortium name="The Broad Institute Genome Sequencing Center for Infectious Disease"/>
            <person name="Wu L."/>
            <person name="Ma J."/>
        </authorList>
    </citation>
    <scope>NUCLEOTIDE SEQUENCE [LARGE SCALE GENOMIC DNA]</scope>
    <source>
        <strain evidence="9">CCM 8947</strain>
    </source>
</reference>
<protein>
    <submittedName>
        <fullName evidence="8">Polyprenyl synthetase family protein</fullName>
        <ecNumber evidence="8">2.5.1.-</ecNumber>
    </submittedName>
</protein>
<evidence type="ECO:0000256" key="5">
    <source>
        <dbReference type="ARBA" id="ARBA00022842"/>
    </source>
</evidence>
<name>A0ABW4CQ15_9LACO</name>
<dbReference type="Pfam" id="PF00348">
    <property type="entry name" value="polyprenyl_synt"/>
    <property type="match status" value="1"/>
</dbReference>
<dbReference type="SFLD" id="SFLDG01017">
    <property type="entry name" value="Polyprenyl_Transferase_Like"/>
    <property type="match status" value="1"/>
</dbReference>
<dbReference type="SUPFAM" id="SSF48576">
    <property type="entry name" value="Terpenoid synthases"/>
    <property type="match status" value="1"/>
</dbReference>
<gene>
    <name evidence="8" type="ORF">ACFQ47_04990</name>
</gene>
<dbReference type="GO" id="GO:0016740">
    <property type="term" value="F:transferase activity"/>
    <property type="evidence" value="ECO:0007669"/>
    <property type="project" value="UniProtKB-KW"/>
</dbReference>
<comment type="caution">
    <text evidence="8">The sequence shown here is derived from an EMBL/GenBank/DDBJ whole genome shotgun (WGS) entry which is preliminary data.</text>
</comment>
<dbReference type="RefSeq" id="WP_125695978.1">
    <property type="nucleotide sequence ID" value="NZ_JBHTOG010000020.1"/>
</dbReference>